<dbReference type="Proteomes" id="UP000469890">
    <property type="component" value="Unassembled WGS sequence"/>
</dbReference>
<evidence type="ECO:0000256" key="1">
    <source>
        <dbReference type="ARBA" id="ARBA00004245"/>
    </source>
</evidence>
<evidence type="ECO:0000256" key="5">
    <source>
        <dbReference type="PROSITE-ProRule" id="PRU01077"/>
    </source>
</evidence>
<comment type="caution">
    <text evidence="7">The sequence shown here is derived from an EMBL/GenBank/DDBJ whole genome shotgun (WGS) entry which is preliminary data.</text>
</comment>
<dbReference type="PANTHER" id="PTHR23065">
    <property type="entry name" value="PROLINE-SERINE-THREONINE PHOSPHATASE INTERACTING PROTEIN 1"/>
    <property type="match status" value="1"/>
</dbReference>
<keyword evidence="2" id="KW-0963">Cytoplasm</keyword>
<dbReference type="GO" id="GO:0005886">
    <property type="term" value="C:plasma membrane"/>
    <property type="evidence" value="ECO:0007669"/>
    <property type="project" value="TreeGrafter"/>
</dbReference>
<evidence type="ECO:0000256" key="3">
    <source>
        <dbReference type="ARBA" id="ARBA00022553"/>
    </source>
</evidence>
<dbReference type="GO" id="GO:0007010">
    <property type="term" value="P:cytoskeleton organization"/>
    <property type="evidence" value="ECO:0007669"/>
    <property type="project" value="TreeGrafter"/>
</dbReference>
<feature type="non-terminal residue" evidence="7">
    <location>
        <position position="93"/>
    </location>
</feature>
<feature type="non-terminal residue" evidence="7">
    <location>
        <position position="1"/>
    </location>
</feature>
<keyword evidence="5" id="KW-0175">Coiled coil</keyword>
<comment type="subcellular location">
    <subcellularLocation>
        <location evidence="1">Cytoplasm</location>
        <location evidence="1">Cytoskeleton</location>
    </subcellularLocation>
</comment>
<sequence>DQVYRRSVDNYNAVNDKWVNDWSTTADVYQEMEVKRISYLRSTLWSFANMMTITFSIDEECCDRIRTALEITDVQKDVSAFVQRYGTGNRIPG</sequence>
<reference evidence="7 8" key="1">
    <citation type="submission" date="2019-09" db="EMBL/GenBank/DDBJ databases">
        <authorList>
            <consortium name="DOE Joint Genome Institute"/>
            <person name="Mondo S.J."/>
            <person name="Navarro-Mendoza M.I."/>
            <person name="Perez-Arques C."/>
            <person name="Panchal S."/>
            <person name="Nicolas F.E."/>
            <person name="Ganguly P."/>
            <person name="Pangilinan J."/>
            <person name="Grigoriev I."/>
            <person name="Heitman J."/>
            <person name="Sanya K."/>
            <person name="Garre V."/>
        </authorList>
    </citation>
    <scope>NUCLEOTIDE SEQUENCE [LARGE SCALE GENOMIC DNA]</scope>
    <source>
        <strain evidence="7 8">MU402</strain>
    </source>
</reference>
<dbReference type="AlphaFoldDB" id="A0A8H4BR12"/>
<proteinExistence type="predicted"/>
<dbReference type="GO" id="GO:0043226">
    <property type="term" value="C:organelle"/>
    <property type="evidence" value="ECO:0007669"/>
    <property type="project" value="UniProtKB-ARBA"/>
</dbReference>
<dbReference type="GO" id="GO:0005737">
    <property type="term" value="C:cytoplasm"/>
    <property type="evidence" value="ECO:0007669"/>
    <property type="project" value="TreeGrafter"/>
</dbReference>
<dbReference type="PROSITE" id="PS51741">
    <property type="entry name" value="F_BAR"/>
    <property type="match status" value="1"/>
</dbReference>
<dbReference type="InterPro" id="IPR031160">
    <property type="entry name" value="F_BAR_dom"/>
</dbReference>
<dbReference type="GO" id="GO:0032153">
    <property type="term" value="C:cell division site"/>
    <property type="evidence" value="ECO:0007669"/>
    <property type="project" value="TreeGrafter"/>
</dbReference>
<evidence type="ECO:0000256" key="4">
    <source>
        <dbReference type="ARBA" id="ARBA00023212"/>
    </source>
</evidence>
<name>A0A8H4BR12_MUCCL</name>
<dbReference type="InterPro" id="IPR027267">
    <property type="entry name" value="AH/BAR_dom_sf"/>
</dbReference>
<feature type="domain" description="F-BAR" evidence="6">
    <location>
        <begin position="1"/>
        <end position="77"/>
    </location>
</feature>
<dbReference type="PANTHER" id="PTHR23065:SF7">
    <property type="entry name" value="NOSTRIN, ISOFORM H"/>
    <property type="match status" value="1"/>
</dbReference>
<keyword evidence="3" id="KW-0597">Phosphoprotein</keyword>
<keyword evidence="4" id="KW-0206">Cytoskeleton</keyword>
<dbReference type="Gene3D" id="1.20.1270.60">
    <property type="entry name" value="Arfaptin homology (AH) domain/BAR domain"/>
    <property type="match status" value="1"/>
</dbReference>
<accession>A0A8H4BR12</accession>
<dbReference type="EMBL" id="JAAECE010000001">
    <property type="protein sequence ID" value="KAF1806858.1"/>
    <property type="molecule type" value="Genomic_DNA"/>
</dbReference>
<organism evidence="7 8">
    <name type="scientific">Mucor circinelloides f. lusitanicus</name>
    <name type="common">Mucor racemosus var. lusitanicus</name>
    <dbReference type="NCBI Taxonomy" id="29924"/>
    <lineage>
        <taxon>Eukaryota</taxon>
        <taxon>Fungi</taxon>
        <taxon>Fungi incertae sedis</taxon>
        <taxon>Mucoromycota</taxon>
        <taxon>Mucoromycotina</taxon>
        <taxon>Mucoromycetes</taxon>
        <taxon>Mucorales</taxon>
        <taxon>Mucorineae</taxon>
        <taxon>Mucoraceae</taxon>
        <taxon>Mucor</taxon>
    </lineage>
</organism>
<evidence type="ECO:0000259" key="6">
    <source>
        <dbReference type="PROSITE" id="PS51741"/>
    </source>
</evidence>
<evidence type="ECO:0000313" key="8">
    <source>
        <dbReference type="Proteomes" id="UP000469890"/>
    </source>
</evidence>
<evidence type="ECO:0000313" key="7">
    <source>
        <dbReference type="EMBL" id="KAF1806858.1"/>
    </source>
</evidence>
<gene>
    <name evidence="7" type="ORF">FB192DRAFT_1260383</name>
</gene>
<evidence type="ECO:0000256" key="2">
    <source>
        <dbReference type="ARBA" id="ARBA00022490"/>
    </source>
</evidence>
<protein>
    <recommendedName>
        <fullName evidence="6">F-BAR domain-containing protein</fullName>
    </recommendedName>
</protein>
<dbReference type="SUPFAM" id="SSF103657">
    <property type="entry name" value="BAR/IMD domain-like"/>
    <property type="match status" value="1"/>
</dbReference>